<feature type="transmembrane region" description="Helical" evidence="1">
    <location>
        <begin position="962"/>
        <end position="990"/>
    </location>
</feature>
<dbReference type="InterPro" id="IPR018783">
    <property type="entry name" value="TF_ENY2"/>
</dbReference>
<dbReference type="InterPro" id="IPR036609">
    <property type="entry name" value="LCCL_sf"/>
</dbReference>
<organism evidence="3 4">
    <name type="scientific">Malassezia restricta (strain ATCC 96810 / NBRC 103918 / CBS 7877)</name>
    <name type="common">Seborrheic dermatitis infection agent</name>
    <dbReference type="NCBI Taxonomy" id="425264"/>
    <lineage>
        <taxon>Eukaryota</taxon>
        <taxon>Fungi</taxon>
        <taxon>Dikarya</taxon>
        <taxon>Basidiomycota</taxon>
        <taxon>Ustilaginomycotina</taxon>
        <taxon>Malasseziomycetes</taxon>
        <taxon>Malasseziales</taxon>
        <taxon>Malasseziaceae</taxon>
        <taxon>Malassezia</taxon>
    </lineage>
</organism>
<dbReference type="Pfam" id="PF03815">
    <property type="entry name" value="LCCL"/>
    <property type="match status" value="1"/>
</dbReference>
<dbReference type="Gene3D" id="1.10.246.140">
    <property type="match status" value="1"/>
</dbReference>
<dbReference type="Pfam" id="PF07000">
    <property type="entry name" value="DUF1308"/>
    <property type="match status" value="1"/>
</dbReference>
<evidence type="ECO:0000259" key="2">
    <source>
        <dbReference type="PROSITE" id="PS50820"/>
    </source>
</evidence>
<keyword evidence="1" id="KW-0472">Membrane</keyword>
<dbReference type="EMBL" id="CP033148">
    <property type="protein sequence ID" value="AYO41654.1"/>
    <property type="molecule type" value="Genomic_DNA"/>
</dbReference>
<feature type="transmembrane region" description="Helical" evidence="1">
    <location>
        <begin position="870"/>
        <end position="893"/>
    </location>
</feature>
<keyword evidence="1" id="KW-0812">Transmembrane</keyword>
<feature type="transmembrane region" description="Helical" evidence="1">
    <location>
        <begin position="792"/>
        <end position="821"/>
    </location>
</feature>
<reference evidence="3 4" key="1">
    <citation type="submission" date="2018-10" db="EMBL/GenBank/DDBJ databases">
        <title>Complete genome sequence of Malassezia restricta CBS 7877.</title>
        <authorList>
            <person name="Morand S.C."/>
            <person name="Bertignac M."/>
            <person name="Iltis A."/>
            <person name="Kolder I."/>
            <person name="Pirovano W."/>
            <person name="Jourdain R."/>
            <person name="Clavaud C."/>
        </authorList>
    </citation>
    <scope>NUCLEOTIDE SEQUENCE [LARGE SCALE GENOMIC DNA]</scope>
    <source>
        <strain evidence="3 4">CBS 7877</strain>
    </source>
</reference>
<dbReference type="GO" id="GO:0005643">
    <property type="term" value="C:nuclear pore"/>
    <property type="evidence" value="ECO:0007669"/>
    <property type="project" value="InterPro"/>
</dbReference>
<dbReference type="SUPFAM" id="SSF69848">
    <property type="entry name" value="LCCL domain"/>
    <property type="match status" value="1"/>
</dbReference>
<accession>A0A3G2S114</accession>
<protein>
    <recommendedName>
        <fullName evidence="2">LCCL domain-containing protein</fullName>
    </recommendedName>
</protein>
<dbReference type="STRING" id="425264.A0A3G2S114"/>
<gene>
    <name evidence="3" type="ORF">DNF11_0704</name>
</gene>
<evidence type="ECO:0000313" key="3">
    <source>
        <dbReference type="EMBL" id="AYO41654.1"/>
    </source>
</evidence>
<dbReference type="OrthoDB" id="441660at2759"/>
<dbReference type="InterPro" id="IPR038212">
    <property type="entry name" value="TF_EnY2_sf"/>
</dbReference>
<dbReference type="PANTHER" id="PTHR31331">
    <property type="entry name" value="LCCL DOMAIN PROTEIN (AFU_ORTHOLOGUE AFUA_5G08630)"/>
    <property type="match status" value="1"/>
</dbReference>
<feature type="domain" description="LCCL" evidence="2">
    <location>
        <begin position="654"/>
        <end position="758"/>
    </location>
</feature>
<dbReference type="AlphaFoldDB" id="A0A3G2S114"/>
<dbReference type="GO" id="GO:0006406">
    <property type="term" value="P:mRNA export from nucleus"/>
    <property type="evidence" value="ECO:0007669"/>
    <property type="project" value="InterPro"/>
</dbReference>
<sequence>MDGGSVAAQRLCDVLASIDEVGEAYVSWNAASPSWCSGPELTWLNDSFVPVEAAINRTRIPVLYESHTVYKAPPLCGLASFRHTVNSELNFLRCSPDSSTNAPYLETFWNEVLYALAHTGPVAALQTAKKRSVKDAAAMVHIAARNGRHWIRIMPLRSDALLREFREYDSTVSMTSPPREDEAILQNSIVYTAHELRMAARNGETIEIVLTRLNSGDTSATIDMDSYWSGSELARMKWRLYKISEYVQSLGLQVTFGAHERMRLDAKIPRPPPAWQAPPTLFLNLDVSAMVALCSDLTHESHLHVHDHGNRALVMQQNHERQSPLSGLLMKTFHQPVQLVATRKAIEKFLSIVEQTASESEYARASWLLGSRHALRMGDPWDWLFPNAVRVLDENCKVHSGWEDVPYVHQLLDALAECHGYSRPKSLGSSPHTLDSIQEGLSKRITTLLAHSHGVHELLEKAGPMSGTPLNHSALWLIQPRSFVSKTPESLPILHTSRFSDLMRTTSLRRAHQRWLRVWNWLQGPRVPVQHTIRHYPWWPWKRLENAWMQWTKPLAWKVPPQWEVNSVPSNMEDIEMEPVSPLPGQSTIGERWWYKIEHDLRCNWLHWLVLCSVCVAWLFAFASLVHNTWFSSTVLTENGWETPESLACTSTKWGRNALCGLNGNDCKPFSNTSLVFRCPSGCETTTLLNPRTIGSDSYNYVPLVVGGGNSTPYRADSFICASALHAGVIGPKGGCGIARMMGAYTNFEGQQQNNIASFPFHGVFPSSFKFEKPMNTSHCTDDRWRMYTLNVVFLAFITFVLRPMPIFLFWVFSCVGFWHVNLVSELRDVPPPIGDAVGDFGPHLFVCFVIWHVVLQHVWYAFEHVPLEFGIAWLGLWWIGVLLDVVFANVPLQRLTYHDISQQPGAVTSIVIIVIVVVVLAINQVRVVRSVGLLPKYLALYVVFGIVLALCAAVPGEGLRLHHYVIALILLPGCAFPTRISLLCCAILFGMYINGVARWGFDGILQDNGVIQGDATGNSLLPSFSSSMTTDGVIKWNPIPADQRNIWSAFNLLVDDVLRYEGPDTSYNLSSLFAEFRSQPSNLLSQQQIYETLQKSTHYLRLAYSSATETGDFTRAALASLNGSFIPPKTGPIQQCNQDVKLCGERITRLPPKLYQPKPMSDEGGESCEELLNLLHQRMISTGEWSSTLSQMLRMLEESGWETQLREQAEKEARAQNSIQVGALVDKLGGYAHDTFPRTVRATISAKIRDYLDRNLEDA</sequence>
<evidence type="ECO:0000256" key="1">
    <source>
        <dbReference type="SAM" id="Phobius"/>
    </source>
</evidence>
<evidence type="ECO:0000313" key="4">
    <source>
        <dbReference type="Proteomes" id="UP000269793"/>
    </source>
</evidence>
<dbReference type="InterPro" id="IPR051957">
    <property type="entry name" value="CRISP-LCCL_domain"/>
</dbReference>
<feature type="transmembrane region" description="Helical" evidence="1">
    <location>
        <begin position="938"/>
        <end position="956"/>
    </location>
</feature>
<feature type="transmembrane region" description="Helical" evidence="1">
    <location>
        <begin position="605"/>
        <end position="626"/>
    </location>
</feature>
<keyword evidence="4" id="KW-1185">Reference proteome</keyword>
<dbReference type="Pfam" id="PF10163">
    <property type="entry name" value="EnY2"/>
    <property type="match status" value="1"/>
</dbReference>
<dbReference type="PROSITE" id="PS50820">
    <property type="entry name" value="LCCL"/>
    <property type="match status" value="1"/>
</dbReference>
<dbReference type="Proteomes" id="UP000269793">
    <property type="component" value="Chromosome I"/>
</dbReference>
<dbReference type="InterPro" id="IPR004043">
    <property type="entry name" value="LCCL"/>
</dbReference>
<dbReference type="GO" id="GO:0000124">
    <property type="term" value="C:SAGA complex"/>
    <property type="evidence" value="ECO:0007669"/>
    <property type="project" value="InterPro"/>
</dbReference>
<dbReference type="GO" id="GO:0003713">
    <property type="term" value="F:transcription coactivator activity"/>
    <property type="evidence" value="ECO:0007669"/>
    <property type="project" value="InterPro"/>
</dbReference>
<dbReference type="Gene3D" id="2.170.130.20">
    <property type="entry name" value="LCCL-like domain"/>
    <property type="match status" value="1"/>
</dbReference>
<feature type="transmembrane region" description="Helical" evidence="1">
    <location>
        <begin position="841"/>
        <end position="863"/>
    </location>
</feature>
<dbReference type="PANTHER" id="PTHR31331:SF1">
    <property type="entry name" value="CYSTEINE RICH SECRETORY PROTEIN LCCL DOMAIN CONTAINING 2"/>
    <property type="match status" value="1"/>
</dbReference>
<name>A0A3G2S114_MALR7</name>
<proteinExistence type="predicted"/>
<dbReference type="InterPro" id="IPR010733">
    <property type="entry name" value="DUF1308"/>
</dbReference>
<feature type="transmembrane region" description="Helical" evidence="1">
    <location>
        <begin position="905"/>
        <end position="926"/>
    </location>
</feature>
<dbReference type="VEuPathDB" id="FungiDB:DNF11_0704"/>
<keyword evidence="1" id="KW-1133">Transmembrane helix</keyword>